<sequence length="414" mass="46654">MDLKLFEELLPTNDKYLMDLHTAASIGCEERVHDIIENAENKSFINHQNSSGWTPLMYAAGCANLRIVGLLLEEGAFTDLKNNEGHTALILASKCGSTDASGAFVNDRDNNGWSALSYASAFGHRSVVQLLVEKGAMVDQGDKVNGMTPLMLSSAAGHEMIVKDFLQLGLNPSVKSKSGDTARSLALKNGHHKVKNLVDAHMCSKRNYQLTNVRKTDPNGQMDLQMLLDELNLTKYYYVFENHGIDINMFFMLTEDDLKEIGIQLLGPRKRMCMAIAEWYKRNLSRGESEDPAFCSKLVLENKRLLQKKEELENQLSREIELRKTADHNLSEGIKTLKNFSDTIQRTMAYTLLLQEKAKQSHMNLKKLVCCTPDAHWTKLKSDLAIPLIDGIDSLLNDIHHHTYLALQQTNFRN</sequence>
<keyword evidence="18" id="KW-0175">Coiled coil</keyword>
<dbReference type="Proteomes" id="UP000827092">
    <property type="component" value="Unassembled WGS sequence"/>
</dbReference>
<keyword evidence="6" id="KW-0472">Membrane</keyword>
<name>A0AAV6VVR4_9ARAC</name>
<evidence type="ECO:0000256" key="5">
    <source>
        <dbReference type="ARBA" id="ARBA00022525"/>
    </source>
</evidence>
<dbReference type="GO" id="GO:0070531">
    <property type="term" value="C:BRCA1-A complex"/>
    <property type="evidence" value="ECO:0007669"/>
    <property type="project" value="TreeGrafter"/>
</dbReference>
<keyword evidence="4" id="KW-0268">Exocytosis</keyword>
<dbReference type="GO" id="GO:0003950">
    <property type="term" value="F:NAD+ poly-ADP-ribosyltransferase activity"/>
    <property type="evidence" value="ECO:0007669"/>
    <property type="project" value="UniProtKB-EC"/>
</dbReference>
<dbReference type="InterPro" id="IPR013761">
    <property type="entry name" value="SAM/pointed_sf"/>
</dbReference>
<keyword evidence="7" id="KW-0800">Toxin</keyword>
<keyword evidence="5" id="KW-0964">Secreted</keyword>
<dbReference type="InterPro" id="IPR002110">
    <property type="entry name" value="Ankyrin_rpt"/>
</dbReference>
<dbReference type="PROSITE" id="PS50105">
    <property type="entry name" value="SAM_DOMAIN"/>
    <property type="match status" value="1"/>
</dbReference>
<dbReference type="EMBL" id="JAFNEN010000009">
    <property type="protein sequence ID" value="KAG8201042.1"/>
    <property type="molecule type" value="Genomic_DNA"/>
</dbReference>
<dbReference type="GO" id="GO:0090729">
    <property type="term" value="F:toxin activity"/>
    <property type="evidence" value="ECO:0007669"/>
    <property type="project" value="UniProtKB-KW"/>
</dbReference>
<dbReference type="GO" id="GO:0044218">
    <property type="term" value="C:other organism cell membrane"/>
    <property type="evidence" value="ECO:0007669"/>
    <property type="project" value="UniProtKB-KW"/>
</dbReference>
<evidence type="ECO:0000256" key="12">
    <source>
        <dbReference type="ARBA" id="ARBA00023028"/>
    </source>
</evidence>
<feature type="domain" description="SAM" evidence="19">
    <location>
        <begin position="223"/>
        <end position="282"/>
    </location>
</feature>
<evidence type="ECO:0000256" key="8">
    <source>
        <dbReference type="ARBA" id="ARBA00022676"/>
    </source>
</evidence>
<dbReference type="SUPFAM" id="SSF47769">
    <property type="entry name" value="SAM/Pointed domain"/>
    <property type="match status" value="1"/>
</dbReference>
<evidence type="ECO:0000256" key="18">
    <source>
        <dbReference type="SAM" id="Coils"/>
    </source>
</evidence>
<keyword evidence="10" id="KW-0528">Neurotoxin</keyword>
<dbReference type="Pfam" id="PF12796">
    <property type="entry name" value="Ank_2"/>
    <property type="match status" value="2"/>
</dbReference>
<evidence type="ECO:0000259" key="19">
    <source>
        <dbReference type="PROSITE" id="PS50105"/>
    </source>
</evidence>
<feature type="repeat" description="ANK" evidence="17">
    <location>
        <begin position="111"/>
        <end position="143"/>
    </location>
</feature>
<evidence type="ECO:0000256" key="4">
    <source>
        <dbReference type="ARBA" id="ARBA00022483"/>
    </source>
</evidence>
<keyword evidence="13 17" id="KW-0040">ANK repeat</keyword>
<accession>A0AAV6VVR4</accession>
<evidence type="ECO:0000256" key="11">
    <source>
        <dbReference type="ARBA" id="ARBA00022737"/>
    </source>
</evidence>
<dbReference type="PROSITE" id="PS50088">
    <property type="entry name" value="ANK_REPEAT"/>
    <property type="match status" value="3"/>
</dbReference>
<evidence type="ECO:0000256" key="9">
    <source>
        <dbReference type="ARBA" id="ARBA00022695"/>
    </source>
</evidence>
<organism evidence="20 21">
    <name type="scientific">Oedothorax gibbosus</name>
    <dbReference type="NCBI Taxonomy" id="931172"/>
    <lineage>
        <taxon>Eukaryota</taxon>
        <taxon>Metazoa</taxon>
        <taxon>Ecdysozoa</taxon>
        <taxon>Arthropoda</taxon>
        <taxon>Chelicerata</taxon>
        <taxon>Arachnida</taxon>
        <taxon>Araneae</taxon>
        <taxon>Araneomorphae</taxon>
        <taxon>Entelegynae</taxon>
        <taxon>Araneoidea</taxon>
        <taxon>Linyphiidae</taxon>
        <taxon>Erigoninae</taxon>
        <taxon>Oedothorax</taxon>
    </lineage>
</organism>
<keyword evidence="21" id="KW-1185">Reference proteome</keyword>
<evidence type="ECO:0000313" key="20">
    <source>
        <dbReference type="EMBL" id="KAG8201042.1"/>
    </source>
</evidence>
<evidence type="ECO:0000256" key="15">
    <source>
        <dbReference type="ARBA" id="ARBA00024347"/>
    </source>
</evidence>
<dbReference type="PROSITE" id="PS50297">
    <property type="entry name" value="ANK_REP_REGION"/>
    <property type="match status" value="3"/>
</dbReference>
<dbReference type="Pfam" id="PF00536">
    <property type="entry name" value="SAM_1"/>
    <property type="match status" value="1"/>
</dbReference>
<feature type="repeat" description="ANK" evidence="17">
    <location>
        <begin position="145"/>
        <end position="177"/>
    </location>
</feature>
<protein>
    <recommendedName>
        <fullName evidence="3">NAD(+) ADP-ribosyltransferase</fullName>
        <ecNumber evidence="3">2.4.2.30</ecNumber>
    </recommendedName>
</protein>
<comment type="subcellular location">
    <subcellularLocation>
        <location evidence="2">Secreted</location>
    </subcellularLocation>
    <subcellularLocation>
        <location evidence="1">Target cell membrane</location>
    </subcellularLocation>
</comment>
<reference evidence="20 21" key="1">
    <citation type="journal article" date="2022" name="Nat. Ecol. Evol.">
        <title>A masculinizing supergene underlies an exaggerated male reproductive morph in a spider.</title>
        <authorList>
            <person name="Hendrickx F."/>
            <person name="De Corte Z."/>
            <person name="Sonet G."/>
            <person name="Van Belleghem S.M."/>
            <person name="Kostlbacher S."/>
            <person name="Vangestel C."/>
        </authorList>
    </citation>
    <scope>NUCLEOTIDE SEQUENCE [LARGE SCALE GENOMIC DNA]</scope>
    <source>
        <strain evidence="20">W744_W776</strain>
    </source>
</reference>
<evidence type="ECO:0000256" key="14">
    <source>
        <dbReference type="ARBA" id="ARBA00023298"/>
    </source>
</evidence>
<evidence type="ECO:0000256" key="16">
    <source>
        <dbReference type="ARBA" id="ARBA00033987"/>
    </source>
</evidence>
<comment type="similarity">
    <text evidence="15">Belongs to the ARTD/PARP family.</text>
</comment>
<comment type="catalytic activity">
    <reaction evidence="16">
        <text>NAD(+) + (ADP-D-ribosyl)n-acceptor = nicotinamide + (ADP-D-ribosyl)n+1-acceptor + H(+).</text>
        <dbReference type="EC" id="2.4.2.30"/>
    </reaction>
</comment>
<dbReference type="GO" id="GO:0085020">
    <property type="term" value="P:protein K6-linked ubiquitination"/>
    <property type="evidence" value="ECO:0007669"/>
    <property type="project" value="TreeGrafter"/>
</dbReference>
<evidence type="ECO:0000256" key="6">
    <source>
        <dbReference type="ARBA" id="ARBA00022537"/>
    </source>
</evidence>
<dbReference type="SUPFAM" id="SSF48403">
    <property type="entry name" value="Ankyrin repeat"/>
    <property type="match status" value="1"/>
</dbReference>
<dbReference type="SMART" id="SM00248">
    <property type="entry name" value="ANK"/>
    <property type="match status" value="3"/>
</dbReference>
<dbReference type="Gene3D" id="1.10.150.50">
    <property type="entry name" value="Transcription Factor, Ets-1"/>
    <property type="match status" value="1"/>
</dbReference>
<dbReference type="GO" id="GO:0031436">
    <property type="term" value="C:BRCA1-BARD1 complex"/>
    <property type="evidence" value="ECO:0007669"/>
    <property type="project" value="TreeGrafter"/>
</dbReference>
<keyword evidence="6" id="KW-1052">Target cell membrane</keyword>
<dbReference type="GO" id="GO:0016779">
    <property type="term" value="F:nucleotidyltransferase activity"/>
    <property type="evidence" value="ECO:0007669"/>
    <property type="project" value="UniProtKB-KW"/>
</dbReference>
<keyword evidence="11" id="KW-0677">Repeat</keyword>
<dbReference type="InterPro" id="IPR001660">
    <property type="entry name" value="SAM"/>
</dbReference>
<dbReference type="EC" id="2.4.2.30" evidence="3"/>
<keyword evidence="12" id="KW-0638">Presynaptic neurotoxin</keyword>
<evidence type="ECO:0000256" key="10">
    <source>
        <dbReference type="ARBA" id="ARBA00022699"/>
    </source>
</evidence>
<dbReference type="AlphaFoldDB" id="A0AAV6VVR4"/>
<dbReference type="SMART" id="SM00454">
    <property type="entry name" value="SAM"/>
    <property type="match status" value="1"/>
</dbReference>
<gene>
    <name evidence="20" type="ORF">JTE90_002717</name>
</gene>
<keyword evidence="9" id="KW-0548">Nucleotidyltransferase</keyword>
<evidence type="ECO:0000313" key="21">
    <source>
        <dbReference type="Proteomes" id="UP000827092"/>
    </source>
</evidence>
<proteinExistence type="inferred from homology"/>
<dbReference type="PANTHER" id="PTHR24171">
    <property type="entry name" value="ANKYRIN REPEAT DOMAIN-CONTAINING PROTEIN 39-RELATED"/>
    <property type="match status" value="1"/>
</dbReference>
<feature type="coiled-coil region" evidence="18">
    <location>
        <begin position="295"/>
        <end position="329"/>
    </location>
</feature>
<comment type="caution">
    <text evidence="20">The sequence shown here is derived from an EMBL/GenBank/DDBJ whole genome shotgun (WGS) entry which is preliminary data.</text>
</comment>
<dbReference type="GO" id="GO:0005576">
    <property type="term" value="C:extracellular region"/>
    <property type="evidence" value="ECO:0007669"/>
    <property type="project" value="UniProtKB-SubCell"/>
</dbReference>
<dbReference type="InterPro" id="IPR036770">
    <property type="entry name" value="Ankyrin_rpt-contain_sf"/>
</dbReference>
<dbReference type="GO" id="GO:0004842">
    <property type="term" value="F:ubiquitin-protein transferase activity"/>
    <property type="evidence" value="ECO:0007669"/>
    <property type="project" value="TreeGrafter"/>
</dbReference>
<evidence type="ECO:0000256" key="17">
    <source>
        <dbReference type="PROSITE-ProRule" id="PRU00023"/>
    </source>
</evidence>
<evidence type="ECO:0000256" key="3">
    <source>
        <dbReference type="ARBA" id="ARBA00012020"/>
    </source>
</evidence>
<dbReference type="Gene3D" id="1.25.40.20">
    <property type="entry name" value="Ankyrin repeat-containing domain"/>
    <property type="match status" value="2"/>
</dbReference>
<feature type="repeat" description="ANK" evidence="17">
    <location>
        <begin position="51"/>
        <end position="83"/>
    </location>
</feature>
<dbReference type="GO" id="GO:0044231">
    <property type="term" value="C:host cell presynaptic membrane"/>
    <property type="evidence" value="ECO:0007669"/>
    <property type="project" value="UniProtKB-KW"/>
</dbReference>
<dbReference type="PANTHER" id="PTHR24171:SF8">
    <property type="entry name" value="BRCA1-ASSOCIATED RING DOMAIN PROTEIN 1"/>
    <property type="match status" value="1"/>
</dbReference>
<keyword evidence="14" id="KW-1053">Target membrane</keyword>
<keyword evidence="9" id="KW-0808">Transferase</keyword>
<evidence type="ECO:0000256" key="1">
    <source>
        <dbReference type="ARBA" id="ARBA00004175"/>
    </source>
</evidence>
<evidence type="ECO:0000256" key="13">
    <source>
        <dbReference type="ARBA" id="ARBA00023043"/>
    </source>
</evidence>
<dbReference type="GO" id="GO:0006887">
    <property type="term" value="P:exocytosis"/>
    <property type="evidence" value="ECO:0007669"/>
    <property type="project" value="UniProtKB-KW"/>
</dbReference>
<keyword evidence="8" id="KW-0328">Glycosyltransferase</keyword>
<evidence type="ECO:0000256" key="2">
    <source>
        <dbReference type="ARBA" id="ARBA00004613"/>
    </source>
</evidence>
<evidence type="ECO:0000256" key="7">
    <source>
        <dbReference type="ARBA" id="ARBA00022656"/>
    </source>
</evidence>